<dbReference type="PANTHER" id="PTHR11228:SF7">
    <property type="entry name" value="PQQA PEPTIDE CYCLASE"/>
    <property type="match status" value="1"/>
</dbReference>
<keyword evidence="7" id="KW-1185">Reference proteome</keyword>
<dbReference type="EMBL" id="JANFNH010000048">
    <property type="protein sequence ID" value="MCQ4045766.1"/>
    <property type="molecule type" value="Genomic_DNA"/>
</dbReference>
<organism evidence="6 7">
    <name type="scientific">Streptantibioticus rubrisoli</name>
    <dbReference type="NCBI Taxonomy" id="1387313"/>
    <lineage>
        <taxon>Bacteria</taxon>
        <taxon>Bacillati</taxon>
        <taxon>Actinomycetota</taxon>
        <taxon>Actinomycetes</taxon>
        <taxon>Kitasatosporales</taxon>
        <taxon>Streptomycetaceae</taxon>
        <taxon>Streptantibioticus</taxon>
    </lineage>
</organism>
<evidence type="ECO:0000256" key="2">
    <source>
        <dbReference type="ARBA" id="ARBA00022723"/>
    </source>
</evidence>
<keyword evidence="4" id="KW-0411">Iron-sulfur</keyword>
<dbReference type="CDD" id="cd01335">
    <property type="entry name" value="Radical_SAM"/>
    <property type="match status" value="1"/>
</dbReference>
<feature type="domain" description="Radical SAM core" evidence="5">
    <location>
        <begin position="85"/>
        <end position="237"/>
    </location>
</feature>
<dbReference type="SFLD" id="SFLDG01067">
    <property type="entry name" value="SPASM/twitch_domain_containing"/>
    <property type="match status" value="1"/>
</dbReference>
<dbReference type="Proteomes" id="UP001206206">
    <property type="component" value="Unassembled WGS sequence"/>
</dbReference>
<dbReference type="InterPro" id="IPR050377">
    <property type="entry name" value="Radical_SAM_PqqE_MftC-like"/>
</dbReference>
<keyword evidence="1" id="KW-0949">S-adenosyl-L-methionine</keyword>
<dbReference type="Gene3D" id="3.20.20.70">
    <property type="entry name" value="Aldolase class I"/>
    <property type="match status" value="1"/>
</dbReference>
<accession>A0ABT1PLS8</accession>
<evidence type="ECO:0000313" key="6">
    <source>
        <dbReference type="EMBL" id="MCQ4045766.1"/>
    </source>
</evidence>
<sequence>MYELIASPFLNTYIVVRPGSPSGLKIPYLRYLELKQAAETDKDCPTWLVEPSRRAWNLDLNRRPASCTILVRAPSQYGYGRASYEINKGCNFACEHCYLGLKEFQGLAWDDKVRLLHILRDAGVLWLQLTGGEPMIDKHFPDAYALAFELGMVVEILTNGSRLAHPKVLDLLLRQRPGKVTVSVYGATADSFDSLTQRKGAFRLVTRGMDAAREAGIPLELALIVTKHNAHEIGQMRALAERYGARSKEYTNISPTYFGTGETLAAQAPGYLNKNEIFKGCPAGHTFFHVDPLGIASICKVGRDQQIPLMAEGVAGLSRLGGIADSLMLRTGGCSGCQLSGTCRVCRPLAKVYQEAKAPLERYCQHSETRS</sequence>
<dbReference type="RefSeq" id="WP_255931914.1">
    <property type="nucleotide sequence ID" value="NZ_JANFNH010000048.1"/>
</dbReference>
<protein>
    <submittedName>
        <fullName evidence="6">Radical SAM protein</fullName>
    </submittedName>
</protein>
<gene>
    <name evidence="6" type="ORF">NON19_27970</name>
</gene>
<keyword evidence="3" id="KW-0408">Iron</keyword>
<dbReference type="InterPro" id="IPR058240">
    <property type="entry name" value="rSAM_sf"/>
</dbReference>
<evidence type="ECO:0000256" key="3">
    <source>
        <dbReference type="ARBA" id="ARBA00023004"/>
    </source>
</evidence>
<dbReference type="InterPro" id="IPR007197">
    <property type="entry name" value="rSAM"/>
</dbReference>
<name>A0ABT1PLS8_9ACTN</name>
<evidence type="ECO:0000256" key="4">
    <source>
        <dbReference type="ARBA" id="ARBA00023014"/>
    </source>
</evidence>
<dbReference type="InterPro" id="IPR013785">
    <property type="entry name" value="Aldolase_TIM"/>
</dbReference>
<proteinExistence type="predicted"/>
<reference evidence="6 7" key="1">
    <citation type="submission" date="2022-06" db="EMBL/GenBank/DDBJ databases">
        <title>Draft genome sequence of type strain Streptomyces rubrisoli DSM 42083.</title>
        <authorList>
            <person name="Duangmal K."/>
            <person name="Klaysubun C."/>
        </authorList>
    </citation>
    <scope>NUCLEOTIDE SEQUENCE [LARGE SCALE GENOMIC DNA]</scope>
    <source>
        <strain evidence="6 7">DSM 42083</strain>
    </source>
</reference>
<dbReference type="SUPFAM" id="SSF102114">
    <property type="entry name" value="Radical SAM enzymes"/>
    <property type="match status" value="1"/>
</dbReference>
<evidence type="ECO:0000313" key="7">
    <source>
        <dbReference type="Proteomes" id="UP001206206"/>
    </source>
</evidence>
<comment type="caution">
    <text evidence="6">The sequence shown here is derived from an EMBL/GenBank/DDBJ whole genome shotgun (WGS) entry which is preliminary data.</text>
</comment>
<evidence type="ECO:0000256" key="1">
    <source>
        <dbReference type="ARBA" id="ARBA00022691"/>
    </source>
</evidence>
<keyword evidence="2" id="KW-0479">Metal-binding</keyword>
<dbReference type="SFLD" id="SFLDS00029">
    <property type="entry name" value="Radical_SAM"/>
    <property type="match status" value="1"/>
</dbReference>
<dbReference type="Pfam" id="PF04055">
    <property type="entry name" value="Radical_SAM"/>
    <property type="match status" value="1"/>
</dbReference>
<evidence type="ECO:0000259" key="5">
    <source>
        <dbReference type="Pfam" id="PF04055"/>
    </source>
</evidence>
<dbReference type="PANTHER" id="PTHR11228">
    <property type="entry name" value="RADICAL SAM DOMAIN PROTEIN"/>
    <property type="match status" value="1"/>
</dbReference>